<reference evidence="9 10" key="1">
    <citation type="submission" date="2024-04" db="EMBL/GenBank/DDBJ databases">
        <title>A novel species isolated from cricket.</title>
        <authorList>
            <person name="Wang H.-C."/>
        </authorList>
    </citation>
    <scope>NUCLEOTIDE SEQUENCE [LARGE SCALE GENOMIC DNA]</scope>
    <source>
        <strain evidence="9 10">WL0021</strain>
    </source>
</reference>
<evidence type="ECO:0000313" key="10">
    <source>
        <dbReference type="Proteomes" id="UP001418637"/>
    </source>
</evidence>
<dbReference type="EMBL" id="JBBYXI010000003">
    <property type="protein sequence ID" value="MEN3931330.1"/>
    <property type="molecule type" value="Genomic_DNA"/>
</dbReference>
<evidence type="ECO:0000256" key="2">
    <source>
        <dbReference type="ARBA" id="ARBA00010735"/>
    </source>
</evidence>
<organism evidence="9 10">
    <name type="scientific">Hohaiivirga grylli</name>
    <dbReference type="NCBI Taxonomy" id="3133970"/>
    <lineage>
        <taxon>Bacteria</taxon>
        <taxon>Pseudomonadati</taxon>
        <taxon>Pseudomonadota</taxon>
        <taxon>Alphaproteobacteria</taxon>
        <taxon>Hyphomicrobiales</taxon>
        <taxon>Methylobacteriaceae</taxon>
        <taxon>Hohaiivirga</taxon>
    </lineage>
</organism>
<name>A0ABV0BKV5_9HYPH</name>
<dbReference type="Pfam" id="PF03591">
    <property type="entry name" value="AzlC"/>
    <property type="match status" value="1"/>
</dbReference>
<comment type="caution">
    <text evidence="9">The sequence shown here is derived from an EMBL/GenBank/DDBJ whole genome shotgun (WGS) entry which is preliminary data.</text>
</comment>
<dbReference type="Proteomes" id="UP001418637">
    <property type="component" value="Unassembled WGS sequence"/>
</dbReference>
<dbReference type="PANTHER" id="PTHR34979:SF1">
    <property type="entry name" value="INNER MEMBRANE PROTEIN YGAZ"/>
    <property type="match status" value="1"/>
</dbReference>
<dbReference type="PANTHER" id="PTHR34979">
    <property type="entry name" value="INNER MEMBRANE PROTEIN YGAZ"/>
    <property type="match status" value="1"/>
</dbReference>
<keyword evidence="6 8" id="KW-1133">Transmembrane helix</keyword>
<sequence>MHSIIEDEDSLGQTRSYLKDDIIPAFRDIWPLSVAMIPIAMLFGALASGKGFSLLETFLMSFLVFAGSSQFAALELWQQPIPVLAILFSTLLINARHMLMGLSIGPKLVMSKPLRWIAVYFMSDEIWAVAEKRAQNHQVTAAYWFTLIAIFPTTWFSFSVIGALVGPLLGPPERIGADFAFTAVFIALVTGFERSRTTLMTIAASAITAALSYYFLGSPWHIMIGAFCGIIVAYLFADTGEGENVAA</sequence>
<comment type="similarity">
    <text evidence="2">Belongs to the AzlC family.</text>
</comment>
<accession>A0ABV0BKV5</accession>
<comment type="subcellular location">
    <subcellularLocation>
        <location evidence="1">Cell membrane</location>
        <topology evidence="1">Multi-pass membrane protein</topology>
    </subcellularLocation>
</comment>
<evidence type="ECO:0000256" key="6">
    <source>
        <dbReference type="ARBA" id="ARBA00022989"/>
    </source>
</evidence>
<feature type="transmembrane region" description="Helical" evidence="8">
    <location>
        <begin position="222"/>
        <end position="237"/>
    </location>
</feature>
<evidence type="ECO:0000313" key="9">
    <source>
        <dbReference type="EMBL" id="MEN3931330.1"/>
    </source>
</evidence>
<feature type="transmembrane region" description="Helical" evidence="8">
    <location>
        <begin position="175"/>
        <end position="192"/>
    </location>
</feature>
<gene>
    <name evidence="9" type="ORF">WJT86_09700</name>
</gene>
<evidence type="ECO:0000256" key="4">
    <source>
        <dbReference type="ARBA" id="ARBA00022475"/>
    </source>
</evidence>
<evidence type="ECO:0000256" key="5">
    <source>
        <dbReference type="ARBA" id="ARBA00022692"/>
    </source>
</evidence>
<dbReference type="InterPro" id="IPR011606">
    <property type="entry name" value="Brnchd-chn_aa_trnsp_permease"/>
</dbReference>
<keyword evidence="10" id="KW-1185">Reference proteome</keyword>
<evidence type="ECO:0000256" key="1">
    <source>
        <dbReference type="ARBA" id="ARBA00004651"/>
    </source>
</evidence>
<evidence type="ECO:0000256" key="3">
    <source>
        <dbReference type="ARBA" id="ARBA00022448"/>
    </source>
</evidence>
<evidence type="ECO:0000256" key="8">
    <source>
        <dbReference type="SAM" id="Phobius"/>
    </source>
</evidence>
<keyword evidence="3" id="KW-0813">Transport</keyword>
<feature type="transmembrane region" description="Helical" evidence="8">
    <location>
        <begin position="29"/>
        <end position="46"/>
    </location>
</feature>
<feature type="transmembrane region" description="Helical" evidence="8">
    <location>
        <begin position="142"/>
        <end position="169"/>
    </location>
</feature>
<dbReference type="RefSeq" id="WP_346337362.1">
    <property type="nucleotide sequence ID" value="NZ_JBBYXI010000003.1"/>
</dbReference>
<evidence type="ECO:0000256" key="7">
    <source>
        <dbReference type="ARBA" id="ARBA00023136"/>
    </source>
</evidence>
<protein>
    <submittedName>
        <fullName evidence="9">AzlC family ABC transporter permease</fullName>
    </submittedName>
</protein>
<keyword evidence="5 8" id="KW-0812">Transmembrane</keyword>
<keyword evidence="7 8" id="KW-0472">Membrane</keyword>
<feature type="transmembrane region" description="Helical" evidence="8">
    <location>
        <begin position="58"/>
        <end position="77"/>
    </location>
</feature>
<proteinExistence type="inferred from homology"/>
<keyword evidence="4" id="KW-1003">Cell membrane</keyword>
<feature type="transmembrane region" description="Helical" evidence="8">
    <location>
        <begin position="83"/>
        <end position="105"/>
    </location>
</feature>